<dbReference type="AlphaFoldDB" id="A0A9P5TVC9"/>
<feature type="region of interest" description="Disordered" evidence="1">
    <location>
        <begin position="134"/>
        <end position="175"/>
    </location>
</feature>
<gene>
    <name evidence="2" type="ORF">CPB84DRAFT_1841010</name>
</gene>
<reference evidence="2" key="1">
    <citation type="submission" date="2020-11" db="EMBL/GenBank/DDBJ databases">
        <authorList>
            <consortium name="DOE Joint Genome Institute"/>
            <person name="Ahrendt S."/>
            <person name="Riley R."/>
            <person name="Andreopoulos W."/>
            <person name="LaButti K."/>
            <person name="Pangilinan J."/>
            <person name="Ruiz-duenas F.J."/>
            <person name="Barrasa J.M."/>
            <person name="Sanchez-Garcia M."/>
            <person name="Camarero S."/>
            <person name="Miyauchi S."/>
            <person name="Serrano A."/>
            <person name="Linde D."/>
            <person name="Babiker R."/>
            <person name="Drula E."/>
            <person name="Ayuso-Fernandez I."/>
            <person name="Pacheco R."/>
            <person name="Padilla G."/>
            <person name="Ferreira P."/>
            <person name="Barriuso J."/>
            <person name="Kellner H."/>
            <person name="Castanera R."/>
            <person name="Alfaro M."/>
            <person name="Ramirez L."/>
            <person name="Pisabarro A.G."/>
            <person name="Kuo A."/>
            <person name="Tritt A."/>
            <person name="Lipzen A."/>
            <person name="He G."/>
            <person name="Yan M."/>
            <person name="Ng V."/>
            <person name="Cullen D."/>
            <person name="Martin F."/>
            <person name="Rosso M.-N."/>
            <person name="Henrissat B."/>
            <person name="Hibbett D."/>
            <person name="Martinez A.T."/>
            <person name="Grigoriev I.V."/>
        </authorList>
    </citation>
    <scope>NUCLEOTIDE SEQUENCE</scope>
    <source>
        <strain evidence="2">AH 44721</strain>
    </source>
</reference>
<dbReference type="Proteomes" id="UP000724874">
    <property type="component" value="Unassembled WGS sequence"/>
</dbReference>
<dbReference type="EMBL" id="JADNYJ010000001">
    <property type="protein sequence ID" value="KAF8914283.1"/>
    <property type="molecule type" value="Genomic_DNA"/>
</dbReference>
<evidence type="ECO:0000256" key="1">
    <source>
        <dbReference type="SAM" id="MobiDB-lite"/>
    </source>
</evidence>
<sequence>MRPDCAGDRESHVTFPFLPNRRRTPACSAPLFDIPVPYGLYNIVVASQGKSPKTPAHHGTPIPPPQTTTSVNSANLASGLSNEDEEPSQPCKRCCLTVETVLDREVEGRGVSGGDMNVGGAADAGLDEVEGALRPSWTSSPFSLPEDDLHNPPDDPIPPEPAAAPRPQEHVIPAGFDPKIDELRTALEFQRDLENASLDNGDLDEDELAI</sequence>
<organism evidence="2 3">
    <name type="scientific">Gymnopilus junonius</name>
    <name type="common">Spectacular rustgill mushroom</name>
    <name type="synonym">Gymnopilus spectabilis subsp. junonius</name>
    <dbReference type="NCBI Taxonomy" id="109634"/>
    <lineage>
        <taxon>Eukaryota</taxon>
        <taxon>Fungi</taxon>
        <taxon>Dikarya</taxon>
        <taxon>Basidiomycota</taxon>
        <taxon>Agaricomycotina</taxon>
        <taxon>Agaricomycetes</taxon>
        <taxon>Agaricomycetidae</taxon>
        <taxon>Agaricales</taxon>
        <taxon>Agaricineae</taxon>
        <taxon>Hymenogastraceae</taxon>
        <taxon>Gymnopilus</taxon>
    </lineage>
</organism>
<accession>A0A9P5TVC9</accession>
<evidence type="ECO:0000313" key="2">
    <source>
        <dbReference type="EMBL" id="KAF8914283.1"/>
    </source>
</evidence>
<feature type="region of interest" description="Disordered" evidence="1">
    <location>
        <begin position="50"/>
        <end position="91"/>
    </location>
</feature>
<feature type="compositionally biased region" description="Polar residues" evidence="1">
    <location>
        <begin position="67"/>
        <end position="81"/>
    </location>
</feature>
<comment type="caution">
    <text evidence="2">The sequence shown here is derived from an EMBL/GenBank/DDBJ whole genome shotgun (WGS) entry which is preliminary data.</text>
</comment>
<keyword evidence="3" id="KW-1185">Reference proteome</keyword>
<protein>
    <submittedName>
        <fullName evidence="2">Uncharacterized protein</fullName>
    </submittedName>
</protein>
<name>A0A9P5TVC9_GYMJU</name>
<proteinExistence type="predicted"/>
<feature type="compositionally biased region" description="Pro residues" evidence="1">
    <location>
        <begin position="154"/>
        <end position="164"/>
    </location>
</feature>
<evidence type="ECO:0000313" key="3">
    <source>
        <dbReference type="Proteomes" id="UP000724874"/>
    </source>
</evidence>